<dbReference type="AlphaFoldDB" id="A0A0P1A4W9"/>
<accession>A0A0P1A4W9</accession>
<dbReference type="EMBL" id="CCYD01000053">
    <property type="protein sequence ID" value="CEG35533.1"/>
    <property type="molecule type" value="Genomic_DNA"/>
</dbReference>
<evidence type="ECO:0000313" key="2">
    <source>
        <dbReference type="Proteomes" id="UP000054928"/>
    </source>
</evidence>
<dbReference type="Proteomes" id="UP000054928">
    <property type="component" value="Unassembled WGS sequence"/>
</dbReference>
<dbReference type="GeneID" id="36406465"/>
<reference evidence="2" key="1">
    <citation type="submission" date="2014-09" db="EMBL/GenBank/DDBJ databases">
        <authorList>
            <person name="Sharma Rahul"/>
            <person name="Thines Marco"/>
        </authorList>
    </citation>
    <scope>NUCLEOTIDE SEQUENCE [LARGE SCALE GENOMIC DNA]</scope>
</reference>
<organism evidence="1 2">
    <name type="scientific">Plasmopara halstedii</name>
    <name type="common">Downy mildew of sunflower</name>
    <dbReference type="NCBI Taxonomy" id="4781"/>
    <lineage>
        <taxon>Eukaryota</taxon>
        <taxon>Sar</taxon>
        <taxon>Stramenopiles</taxon>
        <taxon>Oomycota</taxon>
        <taxon>Peronosporomycetes</taxon>
        <taxon>Peronosporales</taxon>
        <taxon>Peronosporaceae</taxon>
        <taxon>Plasmopara</taxon>
    </lineage>
</organism>
<proteinExistence type="predicted"/>
<dbReference type="RefSeq" id="XP_024571902.1">
    <property type="nucleotide sequence ID" value="XM_024725236.1"/>
</dbReference>
<keyword evidence="2" id="KW-1185">Reference proteome</keyword>
<name>A0A0P1A4W9_PLAHL</name>
<sequence length="107" mass="11917">MLLKLSSKSPEIVKSLLLYMITLFYVVRKVVIDEIESAKVVVTRGLENTLILAKKDLNKFAAIGYQLVFYQTSATSAIADTLLDELKELHAVKGEYSAGELVLQLQL</sequence>
<evidence type="ECO:0000313" key="1">
    <source>
        <dbReference type="EMBL" id="CEG35533.1"/>
    </source>
</evidence>
<protein>
    <submittedName>
        <fullName evidence="1">Uncharacterized protein</fullName>
    </submittedName>
</protein>